<organism evidence="4 5">
    <name type="scientific">Jejuia pallidilutea</name>
    <dbReference type="NCBI Taxonomy" id="504487"/>
    <lineage>
        <taxon>Bacteria</taxon>
        <taxon>Pseudomonadati</taxon>
        <taxon>Bacteroidota</taxon>
        <taxon>Flavobacteriia</taxon>
        <taxon>Flavobacteriales</taxon>
        <taxon>Flavobacteriaceae</taxon>
        <taxon>Jejuia</taxon>
    </lineage>
</organism>
<dbReference type="AlphaFoldDB" id="A0A090W309"/>
<dbReference type="SUPFAM" id="SSF54631">
    <property type="entry name" value="CBS-domain pair"/>
    <property type="match status" value="1"/>
</dbReference>
<keyword evidence="4" id="KW-0413">Isomerase</keyword>
<protein>
    <submittedName>
        <fullName evidence="4">Arabinose 5-phosphate isomerase</fullName>
        <ecNumber evidence="4">5.3.1.13</ecNumber>
    </submittedName>
</protein>
<evidence type="ECO:0000313" key="5">
    <source>
        <dbReference type="Proteomes" id="UP000029646"/>
    </source>
</evidence>
<dbReference type="Pfam" id="PF00571">
    <property type="entry name" value="CBS"/>
    <property type="match status" value="1"/>
</dbReference>
<feature type="region of interest" description="Disordered" evidence="2">
    <location>
        <begin position="1"/>
        <end position="20"/>
    </location>
</feature>
<gene>
    <name evidence="4" type="ORF">JCM19302_1068</name>
</gene>
<dbReference type="Gene3D" id="3.10.580.10">
    <property type="entry name" value="CBS-domain"/>
    <property type="match status" value="1"/>
</dbReference>
<dbReference type="InterPro" id="IPR050986">
    <property type="entry name" value="GutQ/KpsF_isomerases"/>
</dbReference>
<dbReference type="PANTHER" id="PTHR42745:SF1">
    <property type="entry name" value="ARABINOSE 5-PHOSPHATE ISOMERASE KDSD"/>
    <property type="match status" value="1"/>
</dbReference>
<keyword evidence="1" id="KW-0129">CBS domain</keyword>
<dbReference type="PROSITE" id="PS51371">
    <property type="entry name" value="CBS"/>
    <property type="match status" value="1"/>
</dbReference>
<dbReference type="EMBL" id="BBNS01000012">
    <property type="protein sequence ID" value="GAL71390.1"/>
    <property type="molecule type" value="Genomic_DNA"/>
</dbReference>
<dbReference type="InterPro" id="IPR046342">
    <property type="entry name" value="CBS_dom_sf"/>
</dbReference>
<comment type="caution">
    <text evidence="4">The sequence shown here is derived from an EMBL/GenBank/DDBJ whole genome shotgun (WGS) entry which is preliminary data.</text>
</comment>
<dbReference type="PANTHER" id="PTHR42745">
    <property type="match status" value="1"/>
</dbReference>
<accession>A0A090W309</accession>
<feature type="domain" description="CBS" evidence="3">
    <location>
        <begin position="17"/>
        <end position="68"/>
    </location>
</feature>
<name>A0A090W309_9FLAO</name>
<reference evidence="4 5" key="1">
    <citation type="journal article" date="2014" name="Genome Announc.">
        <title>Draft Genome Sequence of Marine Flavobacterium Jejuia pallidilutea Strain 11shimoA1 and Pigmentation Mutants.</title>
        <authorList>
            <person name="Takatani N."/>
            <person name="Nakanishi M."/>
            <person name="Meirelles P."/>
            <person name="Mino S."/>
            <person name="Suda W."/>
            <person name="Oshima K."/>
            <person name="Hattori M."/>
            <person name="Ohkuma M."/>
            <person name="Hosokawa M."/>
            <person name="Miyashita K."/>
            <person name="Thompson F.L."/>
            <person name="Niwa A."/>
            <person name="Sawabe T."/>
            <person name="Sawabe T."/>
        </authorList>
    </citation>
    <scope>NUCLEOTIDE SEQUENCE [LARGE SCALE GENOMIC DNA]</scope>
    <source>
        <strain evidence="5">JCM19302</strain>
    </source>
</reference>
<evidence type="ECO:0000256" key="2">
    <source>
        <dbReference type="SAM" id="MobiDB-lite"/>
    </source>
</evidence>
<dbReference type="GO" id="GO:0019146">
    <property type="term" value="F:arabinose-5-phosphate isomerase activity"/>
    <property type="evidence" value="ECO:0007669"/>
    <property type="project" value="UniProtKB-EC"/>
</dbReference>
<evidence type="ECO:0000313" key="4">
    <source>
        <dbReference type="EMBL" id="GAL71390.1"/>
    </source>
</evidence>
<sequence length="68" mass="7521">MLSKTDDFSSLTAKDIMSENPKRISPEAMAVDAKELMEDFGITQLLVEDNGKYAGVIHLHDLVKEGII</sequence>
<proteinExistence type="predicted"/>
<dbReference type="Proteomes" id="UP000029646">
    <property type="component" value="Unassembled WGS sequence"/>
</dbReference>
<dbReference type="InterPro" id="IPR000644">
    <property type="entry name" value="CBS_dom"/>
</dbReference>
<evidence type="ECO:0000259" key="3">
    <source>
        <dbReference type="PROSITE" id="PS51371"/>
    </source>
</evidence>
<evidence type="ECO:0000256" key="1">
    <source>
        <dbReference type="PROSITE-ProRule" id="PRU00703"/>
    </source>
</evidence>
<dbReference type="EC" id="5.3.1.13" evidence="4"/>